<evidence type="ECO:0000313" key="2">
    <source>
        <dbReference type="EMBL" id="KAF2823953.1"/>
    </source>
</evidence>
<accession>A0A6A6ZT05</accession>
<feature type="region of interest" description="Disordered" evidence="1">
    <location>
        <begin position="74"/>
        <end position="161"/>
    </location>
</feature>
<dbReference type="EMBL" id="MU006231">
    <property type="protein sequence ID" value="KAF2823953.1"/>
    <property type="molecule type" value="Genomic_DNA"/>
</dbReference>
<protein>
    <submittedName>
        <fullName evidence="2">Uncharacterized protein</fullName>
    </submittedName>
</protein>
<dbReference type="Proteomes" id="UP000799424">
    <property type="component" value="Unassembled WGS sequence"/>
</dbReference>
<dbReference type="AlphaFoldDB" id="A0A6A6ZT05"/>
<evidence type="ECO:0000256" key="1">
    <source>
        <dbReference type="SAM" id="MobiDB-lite"/>
    </source>
</evidence>
<dbReference type="OrthoDB" id="3889136at2759"/>
<organism evidence="2 3">
    <name type="scientific">Ophiobolus disseminans</name>
    <dbReference type="NCBI Taxonomy" id="1469910"/>
    <lineage>
        <taxon>Eukaryota</taxon>
        <taxon>Fungi</taxon>
        <taxon>Dikarya</taxon>
        <taxon>Ascomycota</taxon>
        <taxon>Pezizomycotina</taxon>
        <taxon>Dothideomycetes</taxon>
        <taxon>Pleosporomycetidae</taxon>
        <taxon>Pleosporales</taxon>
        <taxon>Pleosporineae</taxon>
        <taxon>Phaeosphaeriaceae</taxon>
        <taxon>Ophiobolus</taxon>
    </lineage>
</organism>
<evidence type="ECO:0000313" key="3">
    <source>
        <dbReference type="Proteomes" id="UP000799424"/>
    </source>
</evidence>
<feature type="compositionally biased region" description="Basic and acidic residues" evidence="1">
    <location>
        <begin position="90"/>
        <end position="127"/>
    </location>
</feature>
<sequence>MPPKRKVAAEGAEETNGAFRWTLENERKLLILIQNRTLAAEDYDRLLTAFPGTNLNGVKIKCSRFRVEQRNTYEELGWQLPEGGAGAKRKKDEPDTPVKKPRAKKETKAKESEDDGEGVKDEPETPVKKPRAKKAAKAKESEDDGEGVGVGVKEENIEDKA</sequence>
<feature type="compositionally biased region" description="Basic and acidic residues" evidence="1">
    <location>
        <begin position="152"/>
        <end position="161"/>
    </location>
</feature>
<reference evidence="2" key="1">
    <citation type="journal article" date="2020" name="Stud. Mycol.">
        <title>101 Dothideomycetes genomes: a test case for predicting lifestyles and emergence of pathogens.</title>
        <authorList>
            <person name="Haridas S."/>
            <person name="Albert R."/>
            <person name="Binder M."/>
            <person name="Bloem J."/>
            <person name="Labutti K."/>
            <person name="Salamov A."/>
            <person name="Andreopoulos B."/>
            <person name="Baker S."/>
            <person name="Barry K."/>
            <person name="Bills G."/>
            <person name="Bluhm B."/>
            <person name="Cannon C."/>
            <person name="Castanera R."/>
            <person name="Culley D."/>
            <person name="Daum C."/>
            <person name="Ezra D."/>
            <person name="Gonzalez J."/>
            <person name="Henrissat B."/>
            <person name="Kuo A."/>
            <person name="Liang C."/>
            <person name="Lipzen A."/>
            <person name="Lutzoni F."/>
            <person name="Magnuson J."/>
            <person name="Mondo S."/>
            <person name="Nolan M."/>
            <person name="Ohm R."/>
            <person name="Pangilinan J."/>
            <person name="Park H.-J."/>
            <person name="Ramirez L."/>
            <person name="Alfaro M."/>
            <person name="Sun H."/>
            <person name="Tritt A."/>
            <person name="Yoshinaga Y."/>
            <person name="Zwiers L.-H."/>
            <person name="Turgeon B."/>
            <person name="Goodwin S."/>
            <person name="Spatafora J."/>
            <person name="Crous P."/>
            <person name="Grigoriev I."/>
        </authorList>
    </citation>
    <scope>NUCLEOTIDE SEQUENCE</scope>
    <source>
        <strain evidence="2">CBS 113818</strain>
    </source>
</reference>
<keyword evidence="3" id="KW-1185">Reference proteome</keyword>
<gene>
    <name evidence="2" type="ORF">CC86DRAFT_408965</name>
</gene>
<proteinExistence type="predicted"/>
<name>A0A6A6ZT05_9PLEO</name>